<evidence type="ECO:0000256" key="3">
    <source>
        <dbReference type="RuleBase" id="RU366061"/>
    </source>
</evidence>
<keyword evidence="3" id="KW-0539">Nucleus</keyword>
<dbReference type="Proteomes" id="UP001314170">
    <property type="component" value="Unassembled WGS sequence"/>
</dbReference>
<dbReference type="EC" id="1.14.11.-" evidence="3"/>
<organism evidence="6 7">
    <name type="scientific">Dovyalis caffra</name>
    <dbReference type="NCBI Taxonomy" id="77055"/>
    <lineage>
        <taxon>Eukaryota</taxon>
        <taxon>Viridiplantae</taxon>
        <taxon>Streptophyta</taxon>
        <taxon>Embryophyta</taxon>
        <taxon>Tracheophyta</taxon>
        <taxon>Spermatophyta</taxon>
        <taxon>Magnoliopsida</taxon>
        <taxon>eudicotyledons</taxon>
        <taxon>Gunneridae</taxon>
        <taxon>Pentapetalae</taxon>
        <taxon>rosids</taxon>
        <taxon>fabids</taxon>
        <taxon>Malpighiales</taxon>
        <taxon>Salicaceae</taxon>
        <taxon>Flacourtieae</taxon>
        <taxon>Dovyalis</taxon>
    </lineage>
</organism>
<dbReference type="EMBL" id="CAWUPB010001168">
    <property type="protein sequence ID" value="CAK7345588.1"/>
    <property type="molecule type" value="Genomic_DNA"/>
</dbReference>
<dbReference type="Pfam" id="PF08007">
    <property type="entry name" value="JmjC_2"/>
    <property type="match status" value="1"/>
</dbReference>
<dbReference type="GO" id="GO:0005730">
    <property type="term" value="C:nucleolus"/>
    <property type="evidence" value="ECO:0007669"/>
    <property type="project" value="TreeGrafter"/>
</dbReference>
<evidence type="ECO:0000313" key="7">
    <source>
        <dbReference type="Proteomes" id="UP001314170"/>
    </source>
</evidence>
<keyword evidence="3" id="KW-0804">Transcription</keyword>
<accession>A0AAV1S3E0</accession>
<sequence>MEEQGNSKKRTRKRKTRKPKIPSASLLSLNDTNTIFPLLLAATAQLSNSQNNTPNNNSEILIKKCITKLHHSLLSNNQTFPISVLSLFPVLMNSKCAGIACRSAEIVGLASLVSLEMNELVALDEGMVKGVILMLGSGKRKLSVAACNALLDLSTTLIGRQKLLEFLALERLMFGFLQVPASSILVSLYNEDKRSVALARIAFKEDGAAVSLLHAAITLINTCNIEQLERIPLKLAEKFLVSLKKLWGKVHNQMLLGNAWTSRRERDLNLRDVTVNNLAESIFRLSINASENVIPLPSVIIDRKIFGWGELSFENFMLHHWESSPSIVRRLSGSLIEEDDIFSSFAQSLNCKEASPTFLSCVLKNFISCVPIASDELNIISFLEEMRSELGCPIIYHQDIRVLRTEQPLKKEVHFFQKKFDPCCFKKLAFNTTDIMKCEEAFKEGYTIALRGVEFRFASIAAVADALASLFGQPSVGANIYLTPPNSQGLARHWDDHCVFVCQLVGTKQWTIYSRPNLQLPRLYDPLDREHRFGEENSLAVRRKFLLREGDILYIPRGFPHEACTDDGGSSDLARFSLHVTFGIEVEPPFEWEGFAHVALHCWYQTQKQLHHASIEPLSGTMDLMSVILLHVMIELIGASDSTLRKASLVGADFLPLEANVWLNLDQKTTFNHIMDQINKASKFLEVFRNVEVAIEKNEDPFHRMRWLRHLYQETQTVQEHDWNVPFGEFQNFFPAYAQHKDMAKAAFMQVKSKFCDEVLFEDVIDRYKLLLENYKKARKQYMNGMLSLHCNGFLSP</sequence>
<feature type="compositionally biased region" description="Basic residues" evidence="4">
    <location>
        <begin position="7"/>
        <end position="20"/>
    </location>
</feature>
<keyword evidence="1 3" id="KW-0479">Metal-binding</keyword>
<evidence type="ECO:0000256" key="4">
    <source>
        <dbReference type="SAM" id="MobiDB-lite"/>
    </source>
</evidence>
<dbReference type="GO" id="GO:0051864">
    <property type="term" value="F:histone H3K36 demethylase activity"/>
    <property type="evidence" value="ECO:0007669"/>
    <property type="project" value="TreeGrafter"/>
</dbReference>
<dbReference type="Gene3D" id="2.60.120.650">
    <property type="entry name" value="Cupin"/>
    <property type="match status" value="1"/>
</dbReference>
<evidence type="ECO:0000259" key="5">
    <source>
        <dbReference type="PROSITE" id="PS51184"/>
    </source>
</evidence>
<name>A0AAV1S3E0_9ROSI</name>
<keyword evidence="7" id="KW-1185">Reference proteome</keyword>
<comment type="cofactor">
    <cofactor evidence="3">
        <name>Fe(2+)</name>
        <dbReference type="ChEBI" id="CHEBI:29033"/>
    </cofactor>
    <text evidence="3">Binds 1 Fe(2+) ion per subunit.</text>
</comment>
<keyword evidence="3" id="KW-0560">Oxidoreductase</keyword>
<dbReference type="AlphaFoldDB" id="A0AAV1S3E0"/>
<evidence type="ECO:0000256" key="1">
    <source>
        <dbReference type="ARBA" id="ARBA00022723"/>
    </source>
</evidence>
<dbReference type="PANTHER" id="PTHR13096:SF9">
    <property type="entry name" value="BIFUNCTIONAL LYSINE-SPECIFIC DEMETHYLASE AND HISTIDYL-HYDROXYLASE"/>
    <property type="match status" value="1"/>
</dbReference>
<protein>
    <recommendedName>
        <fullName evidence="3">Bifunctional lysine-specific demethylase and histidyl-hydroxylase</fullName>
        <ecNumber evidence="3">1.14.11.-</ecNumber>
    </recommendedName>
</protein>
<dbReference type="GO" id="GO:0005506">
    <property type="term" value="F:iron ion binding"/>
    <property type="evidence" value="ECO:0007669"/>
    <property type="project" value="UniProtKB-UniRule"/>
</dbReference>
<reference evidence="6 7" key="1">
    <citation type="submission" date="2024-01" db="EMBL/GenBank/DDBJ databases">
        <authorList>
            <person name="Waweru B."/>
        </authorList>
    </citation>
    <scope>NUCLEOTIDE SEQUENCE [LARGE SCALE GENOMIC DNA]</scope>
</reference>
<feature type="region of interest" description="Disordered" evidence="4">
    <location>
        <begin position="1"/>
        <end position="23"/>
    </location>
</feature>
<gene>
    <name evidence="6" type="ORF">DCAF_LOCUS18310</name>
</gene>
<evidence type="ECO:0000313" key="6">
    <source>
        <dbReference type="EMBL" id="CAK7345588.1"/>
    </source>
</evidence>
<comment type="caution">
    <text evidence="6">The sequence shown here is derived from an EMBL/GenBank/DDBJ whole genome shotgun (WGS) entry which is preliminary data.</text>
</comment>
<dbReference type="InterPro" id="IPR003347">
    <property type="entry name" value="JmjC_dom"/>
</dbReference>
<comment type="function">
    <text evidence="3">Oxygenase that can act as both a histone lysine demethylase and a ribosomal histidine hydroxylase.</text>
</comment>
<comment type="subcellular location">
    <subcellularLocation>
        <location evidence="3">Nucleus</location>
    </subcellularLocation>
</comment>
<keyword evidence="2 3" id="KW-0408">Iron</keyword>
<keyword evidence="3" id="KW-0805">Transcription regulation</keyword>
<dbReference type="SUPFAM" id="SSF51197">
    <property type="entry name" value="Clavaminate synthase-like"/>
    <property type="match status" value="1"/>
</dbReference>
<feature type="domain" description="JmjC" evidence="5">
    <location>
        <begin position="446"/>
        <end position="601"/>
    </location>
</feature>
<dbReference type="InterPro" id="IPR039994">
    <property type="entry name" value="NO66-like"/>
</dbReference>
<keyword evidence="3" id="KW-0223">Dioxygenase</keyword>
<dbReference type="GO" id="GO:0032453">
    <property type="term" value="F:histone H3K4 demethylase activity"/>
    <property type="evidence" value="ECO:0007669"/>
    <property type="project" value="TreeGrafter"/>
</dbReference>
<proteinExistence type="inferred from homology"/>
<dbReference type="PANTHER" id="PTHR13096">
    <property type="entry name" value="MINA53 MYC INDUCED NUCLEAR ANTIGEN"/>
    <property type="match status" value="1"/>
</dbReference>
<comment type="similarity">
    <text evidence="3">Belongs to the ROX family.</text>
</comment>
<dbReference type="PROSITE" id="PS51184">
    <property type="entry name" value="JMJC"/>
    <property type="match status" value="1"/>
</dbReference>
<evidence type="ECO:0000256" key="2">
    <source>
        <dbReference type="ARBA" id="ARBA00023004"/>
    </source>
</evidence>